<sequence>MKILKISALIIGILIVLLFGGFWIWSEMTYEASEELSSLVSEEDIIREDGVRFLPESPNGTGVIIYPGARVEPEAYSYIGASLADEGYTVLIPEVRFNLAFFNIGKADSLVGEFDEMDTWVIGGHSLGGVAAASYAYDSEVDGVFFLASYPQGSNDFSGSSLPMLSIYGDRDGLTTLEDIDDTSTLLSAEAVFHKIEGGNHAQFGVYGEQSGDMDATISLLEQQNDIVAAMLKWLDEKVK</sequence>
<keyword evidence="4" id="KW-1185">Reference proteome</keyword>
<name>A0A1H9W5B5_9BACI</name>
<dbReference type="STRING" id="1601833.SAMN05518684_11487"/>
<feature type="transmembrane region" description="Helical" evidence="1">
    <location>
        <begin position="7"/>
        <end position="25"/>
    </location>
</feature>
<organism evidence="3 4">
    <name type="scientific">Salipaludibacillus aurantiacus</name>
    <dbReference type="NCBI Taxonomy" id="1601833"/>
    <lineage>
        <taxon>Bacteria</taxon>
        <taxon>Bacillati</taxon>
        <taxon>Bacillota</taxon>
        <taxon>Bacilli</taxon>
        <taxon>Bacillales</taxon>
        <taxon>Bacillaceae</taxon>
    </lineage>
</organism>
<keyword evidence="1" id="KW-0472">Membrane</keyword>
<keyword evidence="1" id="KW-1133">Transmembrane helix</keyword>
<proteinExistence type="predicted"/>
<dbReference type="InterPro" id="IPR029059">
    <property type="entry name" value="AB_hydrolase_5"/>
</dbReference>
<dbReference type="EMBL" id="FOGT01000014">
    <property type="protein sequence ID" value="SES29112.1"/>
    <property type="molecule type" value="Genomic_DNA"/>
</dbReference>
<keyword evidence="3" id="KW-0378">Hydrolase</keyword>
<dbReference type="GO" id="GO:0016787">
    <property type="term" value="F:hydrolase activity"/>
    <property type="evidence" value="ECO:0007669"/>
    <property type="project" value="UniProtKB-KW"/>
</dbReference>
<dbReference type="AlphaFoldDB" id="A0A1H9W5B5"/>
<protein>
    <submittedName>
        <fullName evidence="3">Alpha/beta hydrolase family protein</fullName>
    </submittedName>
</protein>
<dbReference type="Pfam" id="PF12695">
    <property type="entry name" value="Abhydrolase_5"/>
    <property type="match status" value="1"/>
</dbReference>
<dbReference type="InterPro" id="IPR029058">
    <property type="entry name" value="AB_hydrolase_fold"/>
</dbReference>
<evidence type="ECO:0000256" key="1">
    <source>
        <dbReference type="SAM" id="Phobius"/>
    </source>
</evidence>
<gene>
    <name evidence="3" type="ORF">SAMN05518684_11487</name>
</gene>
<feature type="domain" description="Alpha/beta hydrolase fold-5" evidence="2">
    <location>
        <begin position="62"/>
        <end position="224"/>
    </location>
</feature>
<accession>A0A1H9W5B5</accession>
<evidence type="ECO:0000313" key="4">
    <source>
        <dbReference type="Proteomes" id="UP000198571"/>
    </source>
</evidence>
<dbReference type="SUPFAM" id="SSF53474">
    <property type="entry name" value="alpha/beta-Hydrolases"/>
    <property type="match status" value="1"/>
</dbReference>
<dbReference type="Gene3D" id="3.40.50.1820">
    <property type="entry name" value="alpha/beta hydrolase"/>
    <property type="match status" value="1"/>
</dbReference>
<keyword evidence="1" id="KW-0812">Transmembrane</keyword>
<evidence type="ECO:0000259" key="2">
    <source>
        <dbReference type="Pfam" id="PF12695"/>
    </source>
</evidence>
<reference evidence="4" key="1">
    <citation type="submission" date="2016-10" db="EMBL/GenBank/DDBJ databases">
        <authorList>
            <person name="Varghese N."/>
            <person name="Submissions S."/>
        </authorList>
    </citation>
    <scope>NUCLEOTIDE SEQUENCE [LARGE SCALE GENOMIC DNA]</scope>
    <source>
        <strain evidence="4">S9</strain>
    </source>
</reference>
<dbReference type="OrthoDB" id="9780932at2"/>
<dbReference type="RefSeq" id="WP_093054238.1">
    <property type="nucleotide sequence ID" value="NZ_FOGT01000014.1"/>
</dbReference>
<dbReference type="Proteomes" id="UP000198571">
    <property type="component" value="Unassembled WGS sequence"/>
</dbReference>
<evidence type="ECO:0000313" key="3">
    <source>
        <dbReference type="EMBL" id="SES29112.1"/>
    </source>
</evidence>